<keyword evidence="3" id="KW-1185">Reference proteome</keyword>
<evidence type="ECO:0000313" key="3">
    <source>
        <dbReference type="Proteomes" id="UP001519460"/>
    </source>
</evidence>
<dbReference type="AlphaFoldDB" id="A0ABD0K9I9"/>
<protein>
    <submittedName>
        <fullName evidence="2">Uncharacterized protein</fullName>
    </submittedName>
</protein>
<accession>A0ABD0K9I9</accession>
<evidence type="ECO:0000313" key="2">
    <source>
        <dbReference type="EMBL" id="KAK7483789.1"/>
    </source>
</evidence>
<feature type="non-terminal residue" evidence="2">
    <location>
        <position position="1"/>
    </location>
</feature>
<name>A0ABD0K9I9_9CAEN</name>
<feature type="region of interest" description="Disordered" evidence="1">
    <location>
        <begin position="27"/>
        <end position="49"/>
    </location>
</feature>
<dbReference type="EMBL" id="JACVVK020000221">
    <property type="protein sequence ID" value="KAK7483789.1"/>
    <property type="molecule type" value="Genomic_DNA"/>
</dbReference>
<evidence type="ECO:0000256" key="1">
    <source>
        <dbReference type="SAM" id="MobiDB-lite"/>
    </source>
</evidence>
<sequence length="49" mass="5527">TLRFVRISVNRGIVALLRSERAQLVRSISRGSRKNDHRPGSTKTNQTPP</sequence>
<comment type="caution">
    <text evidence="2">The sequence shown here is derived from an EMBL/GenBank/DDBJ whole genome shotgun (WGS) entry which is preliminary data.</text>
</comment>
<reference evidence="2 3" key="1">
    <citation type="journal article" date="2023" name="Sci. Data">
        <title>Genome assembly of the Korean intertidal mud-creeper Batillaria attramentaria.</title>
        <authorList>
            <person name="Patra A.K."/>
            <person name="Ho P.T."/>
            <person name="Jun S."/>
            <person name="Lee S.J."/>
            <person name="Kim Y."/>
            <person name="Won Y.J."/>
        </authorList>
    </citation>
    <scope>NUCLEOTIDE SEQUENCE [LARGE SCALE GENOMIC DNA]</scope>
    <source>
        <strain evidence="2">Wonlab-2016</strain>
    </source>
</reference>
<proteinExistence type="predicted"/>
<organism evidence="2 3">
    <name type="scientific">Batillaria attramentaria</name>
    <dbReference type="NCBI Taxonomy" id="370345"/>
    <lineage>
        <taxon>Eukaryota</taxon>
        <taxon>Metazoa</taxon>
        <taxon>Spiralia</taxon>
        <taxon>Lophotrochozoa</taxon>
        <taxon>Mollusca</taxon>
        <taxon>Gastropoda</taxon>
        <taxon>Caenogastropoda</taxon>
        <taxon>Sorbeoconcha</taxon>
        <taxon>Cerithioidea</taxon>
        <taxon>Batillariidae</taxon>
        <taxon>Batillaria</taxon>
    </lineage>
</organism>
<gene>
    <name evidence="2" type="ORF">BaRGS_00025005</name>
</gene>
<dbReference type="Proteomes" id="UP001519460">
    <property type="component" value="Unassembled WGS sequence"/>
</dbReference>